<proteinExistence type="predicted"/>
<evidence type="ECO:0000313" key="2">
    <source>
        <dbReference type="EMBL" id="KKJ01171.1"/>
    </source>
</evidence>
<dbReference type="SUPFAM" id="SSF53474">
    <property type="entry name" value="alpha/beta-Hydrolases"/>
    <property type="match status" value="1"/>
</dbReference>
<dbReference type="PANTHER" id="PTHR43689:SF8">
    <property type="entry name" value="ALPHA_BETA-HYDROLASES SUPERFAMILY PROTEIN"/>
    <property type="match status" value="1"/>
</dbReference>
<reference evidence="2" key="1">
    <citation type="submission" date="2012-04" db="EMBL/GenBank/DDBJ databases">
        <authorList>
            <person name="Borisov I.G."/>
            <person name="Ivanikova N.V."/>
            <person name="Pinevich A.V."/>
        </authorList>
    </citation>
    <scope>NUCLEOTIDE SEQUENCE</scope>
    <source>
        <strain evidence="2">CALU 1027</strain>
    </source>
</reference>
<feature type="domain" description="AB hydrolase-1" evidence="1">
    <location>
        <begin position="63"/>
        <end position="299"/>
    </location>
</feature>
<comment type="caution">
    <text evidence="2">The sequence shown here is derived from an EMBL/GenBank/DDBJ whole genome shotgun (WGS) entry which is preliminary data.</text>
</comment>
<dbReference type="InterPro" id="IPR000073">
    <property type="entry name" value="AB_hydrolase_1"/>
</dbReference>
<evidence type="ECO:0000313" key="3">
    <source>
        <dbReference type="Proteomes" id="UP000034681"/>
    </source>
</evidence>
<keyword evidence="2" id="KW-0378">Hydrolase</keyword>
<dbReference type="PANTHER" id="PTHR43689">
    <property type="entry name" value="HYDROLASE"/>
    <property type="match status" value="1"/>
</dbReference>
<dbReference type="eggNOG" id="COG2267">
    <property type="taxonomic scope" value="Bacteria"/>
</dbReference>
<dbReference type="STRING" id="317619.GCA_000332315_03557"/>
<gene>
    <name evidence="2" type="ORF">PROH_01915</name>
</gene>
<sequence>MDPTLNLPLPDVVLQGFADLTEDTSRSLAAQIQTEAIATSLQADPIATRFVRSGASSSSQPPLVLIHGFDSSLLEFRRLLPRLVNHREIWAVDLLGFGFTERSPQGAYSPATIKTHLHATWQQLIQRPVVLAGASMGGTAALDFALAYPEVVDRLVLLDSAGVQNGPIIGKYLFPPLDTWAVEFLRRPGVRHNISRSAYADPDRWATADATLCAALHLRMPHWDTALKTFTKSGGYPSVKQRLGQLHCPSLVVWGQQDRILGTQDAAVFAREIPDAQLAWIDRSGHVPHLEQSQTVAEAMVNWLP</sequence>
<dbReference type="Proteomes" id="UP000034681">
    <property type="component" value="Unassembled WGS sequence"/>
</dbReference>
<dbReference type="GO" id="GO:0016787">
    <property type="term" value="F:hydrolase activity"/>
    <property type="evidence" value="ECO:0007669"/>
    <property type="project" value="UniProtKB-KW"/>
</dbReference>
<protein>
    <submittedName>
        <fullName evidence="2">2-hydroxy-6-oxohepta-2,4-dienoate hydrolase</fullName>
    </submittedName>
</protein>
<dbReference type="OrthoDB" id="9780765at2"/>
<accession>A0A0M2PXK3</accession>
<dbReference type="AlphaFoldDB" id="A0A0M2PXK3"/>
<dbReference type="RefSeq" id="WP_017713746.1">
    <property type="nucleotide sequence ID" value="NZ_KB235941.1"/>
</dbReference>
<name>A0A0M2PXK3_PROHO</name>
<dbReference type="Gene3D" id="3.40.50.1820">
    <property type="entry name" value="alpha/beta hydrolase"/>
    <property type="match status" value="1"/>
</dbReference>
<dbReference type="InterPro" id="IPR029058">
    <property type="entry name" value="AB_hydrolase_fold"/>
</dbReference>
<keyword evidence="3" id="KW-1185">Reference proteome</keyword>
<organism evidence="2 3">
    <name type="scientific">Prochlorothrix hollandica PCC 9006 = CALU 1027</name>
    <dbReference type="NCBI Taxonomy" id="317619"/>
    <lineage>
        <taxon>Bacteria</taxon>
        <taxon>Bacillati</taxon>
        <taxon>Cyanobacteriota</taxon>
        <taxon>Cyanophyceae</taxon>
        <taxon>Prochlorotrichales</taxon>
        <taxon>Prochlorotrichaceae</taxon>
        <taxon>Prochlorothrix</taxon>
    </lineage>
</organism>
<dbReference type="PRINTS" id="PR00111">
    <property type="entry name" value="ABHYDROLASE"/>
</dbReference>
<evidence type="ECO:0000259" key="1">
    <source>
        <dbReference type="Pfam" id="PF12697"/>
    </source>
</evidence>
<dbReference type="EMBL" id="AJTX02000002">
    <property type="protein sequence ID" value="KKJ01171.1"/>
    <property type="molecule type" value="Genomic_DNA"/>
</dbReference>
<dbReference type="Pfam" id="PF12697">
    <property type="entry name" value="Abhydrolase_6"/>
    <property type="match status" value="1"/>
</dbReference>